<dbReference type="SUPFAM" id="SSF55277">
    <property type="entry name" value="GYF domain"/>
    <property type="match status" value="1"/>
</dbReference>
<feature type="domain" description="GYF" evidence="2">
    <location>
        <begin position="5"/>
        <end position="58"/>
    </location>
</feature>
<keyword evidence="4" id="KW-1185">Reference proteome</keyword>
<comment type="caution">
    <text evidence="3">The sequence shown here is derived from an EMBL/GenBank/DDBJ whole genome shotgun (WGS) entry which is preliminary data.</text>
</comment>
<evidence type="ECO:0000313" key="3">
    <source>
        <dbReference type="EMBL" id="GMR62705.1"/>
    </source>
</evidence>
<evidence type="ECO:0000259" key="2">
    <source>
        <dbReference type="PROSITE" id="PS50829"/>
    </source>
</evidence>
<evidence type="ECO:0000313" key="4">
    <source>
        <dbReference type="Proteomes" id="UP001328107"/>
    </source>
</evidence>
<feature type="region of interest" description="Disordered" evidence="1">
    <location>
        <begin position="98"/>
        <end position="123"/>
    </location>
</feature>
<dbReference type="EMBL" id="BTRK01000006">
    <property type="protein sequence ID" value="GMR62705.1"/>
    <property type="molecule type" value="Genomic_DNA"/>
</dbReference>
<dbReference type="Pfam" id="PF02213">
    <property type="entry name" value="GYF"/>
    <property type="match status" value="1"/>
</dbReference>
<proteinExistence type="predicted"/>
<dbReference type="Gene3D" id="3.30.1490.40">
    <property type="match status" value="1"/>
</dbReference>
<protein>
    <recommendedName>
        <fullName evidence="2">GYF domain-containing protein</fullName>
    </recommendedName>
</protein>
<dbReference type="InterPro" id="IPR035445">
    <property type="entry name" value="GYF-like_dom_sf"/>
</dbReference>
<reference evidence="4" key="1">
    <citation type="submission" date="2022-10" db="EMBL/GenBank/DDBJ databases">
        <title>Genome assembly of Pristionchus species.</title>
        <authorList>
            <person name="Yoshida K."/>
            <person name="Sommer R.J."/>
        </authorList>
    </citation>
    <scope>NUCLEOTIDE SEQUENCE [LARGE SCALE GENOMIC DNA]</scope>
    <source>
        <strain evidence="4">RS5460</strain>
    </source>
</reference>
<dbReference type="InterPro" id="IPR003169">
    <property type="entry name" value="GYF"/>
</dbReference>
<dbReference type="PROSITE" id="PS50829">
    <property type="entry name" value="GYF"/>
    <property type="match status" value="1"/>
</dbReference>
<dbReference type="AlphaFoldDB" id="A0AAN5DH34"/>
<organism evidence="3 4">
    <name type="scientific">Pristionchus mayeri</name>
    <dbReference type="NCBI Taxonomy" id="1317129"/>
    <lineage>
        <taxon>Eukaryota</taxon>
        <taxon>Metazoa</taxon>
        <taxon>Ecdysozoa</taxon>
        <taxon>Nematoda</taxon>
        <taxon>Chromadorea</taxon>
        <taxon>Rhabditida</taxon>
        <taxon>Rhabditina</taxon>
        <taxon>Diplogasteromorpha</taxon>
        <taxon>Diplogasteroidea</taxon>
        <taxon>Neodiplogasteridae</taxon>
        <taxon>Pristionchus</taxon>
    </lineage>
</organism>
<dbReference type="Proteomes" id="UP001328107">
    <property type="component" value="Unassembled WGS sequence"/>
</dbReference>
<evidence type="ECO:0000256" key="1">
    <source>
        <dbReference type="SAM" id="MobiDB-lite"/>
    </source>
</evidence>
<gene>
    <name evidence="3" type="ORF">PMAYCL1PPCAC_32900</name>
</gene>
<name>A0AAN5DH34_9BILA</name>
<feature type="non-terminal residue" evidence="3">
    <location>
        <position position="1"/>
    </location>
</feature>
<sequence length="123" mass="14008">SARSERKFYYKVENEVYGPYTERKMQEWYGNNMLPLDLKISMRKSSQDTTLQQLIDINGRAAPFSRYVNNGNEHAAASDEKRKDAQNAVNEVRDGISRLKSSFSDLPGDSPKESRSSSNSHKS</sequence>
<accession>A0AAN5DH34</accession>
<feature type="non-terminal residue" evidence="3">
    <location>
        <position position="123"/>
    </location>
</feature>